<evidence type="ECO:0000313" key="1">
    <source>
        <dbReference type="EMBL" id="AWK87588.1"/>
    </source>
</evidence>
<dbReference type="AlphaFoldDB" id="A0A2S2CSY4"/>
<keyword evidence="2" id="KW-1185">Reference proteome</keyword>
<name>A0A2S2CSY4_9PROT</name>
<dbReference type="EMBL" id="CP029353">
    <property type="protein sequence ID" value="AWK87588.1"/>
    <property type="molecule type" value="Genomic_DNA"/>
</dbReference>
<protein>
    <submittedName>
        <fullName evidence="1">Uncharacterized protein</fullName>
    </submittedName>
</protein>
<proteinExistence type="predicted"/>
<dbReference type="KEGG" id="azz:DEW08_16395"/>
<accession>A0A2S2CSY4</accession>
<organism evidence="1 2">
    <name type="scientific">Azospirillum thermophilum</name>
    <dbReference type="NCBI Taxonomy" id="2202148"/>
    <lineage>
        <taxon>Bacteria</taxon>
        <taxon>Pseudomonadati</taxon>
        <taxon>Pseudomonadota</taxon>
        <taxon>Alphaproteobacteria</taxon>
        <taxon>Rhodospirillales</taxon>
        <taxon>Azospirillaceae</taxon>
        <taxon>Azospirillum</taxon>
    </lineage>
</organism>
<evidence type="ECO:0000313" key="2">
    <source>
        <dbReference type="Proteomes" id="UP000245629"/>
    </source>
</evidence>
<reference evidence="2" key="1">
    <citation type="submission" date="2018-05" db="EMBL/GenBank/DDBJ databases">
        <title>Azospirillum thermophila sp. nov., a novel isolated from hot spring.</title>
        <authorList>
            <person name="Zhao Z."/>
        </authorList>
    </citation>
    <scope>NUCLEOTIDE SEQUENCE [LARGE SCALE GENOMIC DNA]</scope>
    <source>
        <strain evidence="2">CFH 70021</strain>
    </source>
</reference>
<dbReference type="Proteomes" id="UP000245629">
    <property type="component" value="Chromosome 2"/>
</dbReference>
<gene>
    <name evidence="1" type="ORF">DEW08_16395</name>
</gene>
<sequence>MDPAACPALLDDLHRRHDGPPPRHAVRAALFGGGAAWRVLRNRAALAEQARLAAEARTGAARRRAMLPAADCLRDRWLSRLAATLAHHRAAAVRLLEAQRKAYSQ</sequence>